<dbReference type="AlphaFoldDB" id="A0A6M4MI94"/>
<feature type="domain" description="CBM56" evidence="10">
    <location>
        <begin position="50"/>
        <end position="142"/>
    </location>
</feature>
<evidence type="ECO:0000256" key="2">
    <source>
        <dbReference type="ARBA" id="ARBA00022723"/>
    </source>
</evidence>
<dbReference type="InterPro" id="IPR005084">
    <property type="entry name" value="CBM6"/>
</dbReference>
<dbReference type="Pfam" id="PF18099">
    <property type="entry name" value="CBM_35_2"/>
    <property type="match status" value="1"/>
</dbReference>
<dbReference type="PANTHER" id="PTHR30600">
    <property type="entry name" value="CYTOCHROME C PEROXIDASE-RELATED"/>
    <property type="match status" value="1"/>
</dbReference>
<dbReference type="InterPro" id="IPR008979">
    <property type="entry name" value="Galactose-bd-like_sf"/>
</dbReference>
<dbReference type="InterPro" id="IPR010538">
    <property type="entry name" value="DHOR"/>
</dbReference>
<keyword evidence="3 7" id="KW-0732">Signal</keyword>
<dbReference type="GO" id="GO:0005509">
    <property type="term" value="F:calcium ion binding"/>
    <property type="evidence" value="ECO:0007669"/>
    <property type="project" value="InterPro"/>
</dbReference>
<proteinExistence type="predicted"/>
<evidence type="ECO:0000256" key="3">
    <source>
        <dbReference type="ARBA" id="ARBA00022729"/>
    </source>
</evidence>
<evidence type="ECO:0000256" key="7">
    <source>
        <dbReference type="SAM" id="SignalP"/>
    </source>
</evidence>
<evidence type="ECO:0000259" key="10">
    <source>
        <dbReference type="PROSITE" id="PS52005"/>
    </source>
</evidence>
<dbReference type="KEGG" id="apel:CA267_018720"/>
<dbReference type="PANTHER" id="PTHR30600:SF4">
    <property type="entry name" value="CYTOCHROME C DOMAIN-CONTAINING PROTEIN"/>
    <property type="match status" value="1"/>
</dbReference>
<dbReference type="SUPFAM" id="SSF103647">
    <property type="entry name" value="TSP type-3 repeat"/>
    <property type="match status" value="1"/>
</dbReference>
<accession>A0A6M4MI94</accession>
<dbReference type="Proteomes" id="UP000219285">
    <property type="component" value="Chromosome"/>
</dbReference>
<dbReference type="InterPro" id="IPR036909">
    <property type="entry name" value="Cyt_c-like_dom_sf"/>
</dbReference>
<evidence type="ECO:0000259" key="8">
    <source>
        <dbReference type="PROSITE" id="PS51007"/>
    </source>
</evidence>
<dbReference type="SUPFAM" id="SSF46626">
    <property type="entry name" value="Cytochrome c"/>
    <property type="match status" value="1"/>
</dbReference>
<dbReference type="GO" id="GO:0020037">
    <property type="term" value="F:heme binding"/>
    <property type="evidence" value="ECO:0007669"/>
    <property type="project" value="InterPro"/>
</dbReference>
<protein>
    <submittedName>
        <fullName evidence="11">Carbohydrate-binding protein</fullName>
    </submittedName>
</protein>
<gene>
    <name evidence="11" type="ORF">CA267_018720</name>
</gene>
<dbReference type="PROSITE" id="PS52005">
    <property type="entry name" value="CBM56"/>
    <property type="match status" value="1"/>
</dbReference>
<dbReference type="PROSITE" id="PS51175">
    <property type="entry name" value="CBM6"/>
    <property type="match status" value="1"/>
</dbReference>
<dbReference type="InterPro" id="IPR041342">
    <property type="entry name" value="CBM35"/>
</dbReference>
<dbReference type="EMBL" id="CP052766">
    <property type="protein sequence ID" value="QJR82638.1"/>
    <property type="molecule type" value="Genomic_DNA"/>
</dbReference>
<dbReference type="InterPro" id="IPR047569">
    <property type="entry name" value="CBM56"/>
</dbReference>
<feature type="chain" id="PRO_5028841559" evidence="7">
    <location>
        <begin position="25"/>
        <end position="989"/>
    </location>
</feature>
<dbReference type="PROSITE" id="PS51007">
    <property type="entry name" value="CYTC"/>
    <property type="match status" value="1"/>
</dbReference>
<reference evidence="11 12" key="2">
    <citation type="submission" date="2020-04" db="EMBL/GenBank/DDBJ databases">
        <title>Complete genome sequence of Alteromonas pelagimontana 5.12T.</title>
        <authorList>
            <person name="Sinha R.K."/>
            <person name="Krishnan K.P."/>
            <person name="Kurian J.P."/>
        </authorList>
    </citation>
    <scope>NUCLEOTIDE SEQUENCE [LARGE SCALE GENOMIC DNA]</scope>
    <source>
        <strain evidence="11 12">5.12</strain>
    </source>
</reference>
<evidence type="ECO:0000256" key="1">
    <source>
        <dbReference type="ARBA" id="ARBA00022617"/>
    </source>
</evidence>
<evidence type="ECO:0000256" key="5">
    <source>
        <dbReference type="PROSITE-ProRule" id="PRU00433"/>
    </source>
</evidence>
<dbReference type="RefSeq" id="WP_075609381.1">
    <property type="nucleotide sequence ID" value="NZ_CP052766.1"/>
</dbReference>
<dbReference type="Gene3D" id="1.10.760.10">
    <property type="entry name" value="Cytochrome c-like domain"/>
    <property type="match status" value="1"/>
</dbReference>
<dbReference type="InterPro" id="IPR051395">
    <property type="entry name" value="Cytochrome_c_Peroxidase/MauG"/>
</dbReference>
<evidence type="ECO:0000313" key="12">
    <source>
        <dbReference type="Proteomes" id="UP000219285"/>
    </source>
</evidence>
<dbReference type="SMART" id="SM00606">
    <property type="entry name" value="CBD_IV"/>
    <property type="match status" value="1"/>
</dbReference>
<feature type="signal peptide" evidence="7">
    <location>
        <begin position="1"/>
        <end position="24"/>
    </location>
</feature>
<evidence type="ECO:0000256" key="4">
    <source>
        <dbReference type="ARBA" id="ARBA00023004"/>
    </source>
</evidence>
<dbReference type="InterPro" id="IPR009056">
    <property type="entry name" value="Cyt_c-like_dom"/>
</dbReference>
<sequence>MAIRPAHFKSRTLSLIISSVFSVAATNVSSQPLQTAFLLNTSVSSGAVIPLAGILTSAQAGDTGIEQNSPGSVTFYVNTSDWADVHYQVNGGGQQNIRMTIEAGQNVTHLNGLSVDDEITYWFTYLQSNGSVTDTSPVTYTVTAEDSDPDGDSPSGVIVEAEDYANYFDTTTGNAGGEFRSDDVDIEATGDSGGGFNVGWTAAGEWLEYTVELNAGTYDVSARVASETGGAGFSLSLDGNTFASQSVVSTGGWQNFETRSTGQLTVSDSGSHRLRVNVTGGEFNLNWIAFAPSSAGESDTDNDGVSDSHDRCPNTAAGVQVDHDGCVVVSTGSIVPLYDSSTALEPAISFDRGDALVTRFADRGRDRHAKEDQFQIYDHYLSHYWTHRTAQFQIVDYVAKGGSSLEITFVTEWKLGAREFRAFYRGLNTVAEYHGNYFGGGAVVELDHGSYDYDFNKISDVGEQYRYQVIIEDYRPLNWEPSNGTIPLEIGQRMEFEASQFLDGAPEGRDNYYGTTYLYIVGQGLVPWKTKGDFADKSSEREDSYPIAEAGWLGGHTTLPYNYTHEPDNHFMQMATNLSNVNGQAFVQGRRIHHSSFIDGKHNEHVSENGIFTDVVGKAGPHYITASCAGCHERNGRAAPVEPGEPLVKWQFKVADINGNADPLLGYVLQPNNIGINDATDGEGQVVIDSWTENNGLRSPNYQFSKSTPARFSARIAPQLVGLGLLEAIPENTVLSREDVNDDNGDGISGKAQRVADAQTGETRLGRFGWKAGKADIRHQVAGAFNTDMGVTNSLFPNPDCGSSQTECGSSGVEVSDAKLDMMVKYISLLGVRAQRDLDDPSVQNGKSLFSQIGCNGCHVETMETSQFHPLAELRGQTIHPYTDLLLHDMGEGLADNLGEGNATGAEWRTTPLWGIGLSACVTGGVTNDIGGQGNEYCTPEHSYLHDGRARSIEEAILWHGGEAEASRIAFESLSASDQSAVLAFLNSL</sequence>
<dbReference type="InterPro" id="IPR028974">
    <property type="entry name" value="TSP_type-3_rpt"/>
</dbReference>
<keyword evidence="12" id="KW-1185">Reference proteome</keyword>
<dbReference type="GO" id="GO:0004130">
    <property type="term" value="F:cytochrome-c peroxidase activity"/>
    <property type="evidence" value="ECO:0007669"/>
    <property type="project" value="TreeGrafter"/>
</dbReference>
<dbReference type="InterPro" id="IPR006584">
    <property type="entry name" value="Cellulose-bd_IV"/>
</dbReference>
<dbReference type="OrthoDB" id="9805202at2"/>
<keyword evidence="4 5" id="KW-0408">Iron</keyword>
<keyword evidence="1 5" id="KW-0349">Heme</keyword>
<name>A0A6M4MI94_9ALTE</name>
<feature type="region of interest" description="Disordered" evidence="6">
    <location>
        <begin position="737"/>
        <end position="756"/>
    </location>
</feature>
<evidence type="ECO:0000313" key="11">
    <source>
        <dbReference type="EMBL" id="QJR82638.1"/>
    </source>
</evidence>
<dbReference type="GO" id="GO:0030246">
    <property type="term" value="F:carbohydrate binding"/>
    <property type="evidence" value="ECO:0007669"/>
    <property type="project" value="UniProtKB-UniRule"/>
</dbReference>
<dbReference type="Pfam" id="PF22184">
    <property type="entry name" value="CBM_56"/>
    <property type="match status" value="1"/>
</dbReference>
<organism evidence="11 12">
    <name type="scientific">Alteromonas pelagimontana</name>
    <dbReference type="NCBI Taxonomy" id="1858656"/>
    <lineage>
        <taxon>Bacteria</taxon>
        <taxon>Pseudomonadati</taxon>
        <taxon>Pseudomonadota</taxon>
        <taxon>Gammaproteobacteria</taxon>
        <taxon>Alteromonadales</taxon>
        <taxon>Alteromonadaceae</taxon>
        <taxon>Alteromonas/Salinimonas group</taxon>
        <taxon>Alteromonas</taxon>
    </lineage>
</organism>
<feature type="domain" description="CBM6" evidence="9">
    <location>
        <begin position="157"/>
        <end position="291"/>
    </location>
</feature>
<dbReference type="CDD" id="cd04080">
    <property type="entry name" value="CBM6_cellulase-like"/>
    <property type="match status" value="1"/>
</dbReference>
<dbReference type="Gene3D" id="2.60.120.260">
    <property type="entry name" value="Galactose-binding domain-like"/>
    <property type="match status" value="1"/>
</dbReference>
<evidence type="ECO:0000259" key="9">
    <source>
        <dbReference type="PROSITE" id="PS51175"/>
    </source>
</evidence>
<keyword evidence="2 5" id="KW-0479">Metal-binding</keyword>
<dbReference type="Pfam" id="PF06537">
    <property type="entry name" value="DHOR"/>
    <property type="match status" value="1"/>
</dbReference>
<reference evidence="12" key="1">
    <citation type="submission" date="2014-12" db="EMBL/GenBank/DDBJ databases">
        <title>Complete genome sequence of a multi-drug resistant Klebsiella pneumoniae.</title>
        <authorList>
            <person name="Hua X."/>
            <person name="Chen Q."/>
            <person name="Li X."/>
            <person name="Feng Y."/>
            <person name="Ruan Z."/>
            <person name="Yu Y."/>
        </authorList>
    </citation>
    <scope>NUCLEOTIDE SEQUENCE [LARGE SCALE GENOMIC DNA]</scope>
    <source>
        <strain evidence="12">5.12</strain>
    </source>
</reference>
<dbReference type="SUPFAM" id="SSF49785">
    <property type="entry name" value="Galactose-binding domain-like"/>
    <property type="match status" value="1"/>
</dbReference>
<evidence type="ECO:0000256" key="6">
    <source>
        <dbReference type="SAM" id="MobiDB-lite"/>
    </source>
</evidence>
<dbReference type="GO" id="GO:0009055">
    <property type="term" value="F:electron transfer activity"/>
    <property type="evidence" value="ECO:0007669"/>
    <property type="project" value="InterPro"/>
</dbReference>
<feature type="domain" description="Cytochrome c" evidence="8">
    <location>
        <begin position="841"/>
        <end position="989"/>
    </location>
</feature>